<dbReference type="InterPro" id="IPR050364">
    <property type="entry name" value="Cytochrome_P450_fung"/>
</dbReference>
<dbReference type="Pfam" id="PF00067">
    <property type="entry name" value="p450"/>
    <property type="match status" value="1"/>
</dbReference>
<dbReference type="STRING" id="1448308.A0A2T2NLG2"/>
<dbReference type="GO" id="GO:0016705">
    <property type="term" value="F:oxidoreductase activity, acting on paired donors, with incorporation or reduction of molecular oxygen"/>
    <property type="evidence" value="ECO:0007669"/>
    <property type="project" value="InterPro"/>
</dbReference>
<evidence type="ECO:0000313" key="9">
    <source>
        <dbReference type="Proteomes" id="UP000240883"/>
    </source>
</evidence>
<sequence length="548" mass="62641">MGFQVSLNLLTMSLVLYLLIGLLLAVGYKIRNVGRRAKDLPPGPPTLPIIGNLHQIPKEKPHHQFKKWADEYGPVYSLILGNSVLVVLSSDQAIKDLLDKRSNIYSSRPPLYIGHLLSGGLRMLFMEYGPTWRMIRKTIHNHLNIKAAKSYIPYQDLENRQMLLDLLERPNRWKDHLRRYTNSLTTQMVFGFRTQDVDDPKMHQLYDGFADFSECVGSAEAKVFDVFPFLKHVPDFLVPIKRRANRLHEEEHKLYLGHWMDVKKRIQNGTANPCICVDLANSQNVEKFSDSLAAYISCSLLEAGSDTTSSTLVGFIQAMLLFPEVAKTAQEEIDRVCGDRLPTLEDEMDMQYVRGCVKESMRWMPTGILGIPHAPIQDDIYNGWRIPKGSAVMWNVWGVHHDEKRSPNPRLFDPTRYANDYQSAAEAAANPDVTQRDHFLFGAGRRVCQGMHIADRSLFLAISRMLWAFNIELAQDDKGQDIVPNADDLTEGMLVLPKDFPVKIVRRSEERAALVRKEWDMVSDKLDESGQWKRAPDGMFFKEYIPLA</sequence>
<feature type="transmembrane region" description="Helical" evidence="7">
    <location>
        <begin position="6"/>
        <end position="28"/>
    </location>
</feature>
<organism evidence="8 9">
    <name type="scientific">Corynespora cassiicola Philippines</name>
    <dbReference type="NCBI Taxonomy" id="1448308"/>
    <lineage>
        <taxon>Eukaryota</taxon>
        <taxon>Fungi</taxon>
        <taxon>Dikarya</taxon>
        <taxon>Ascomycota</taxon>
        <taxon>Pezizomycotina</taxon>
        <taxon>Dothideomycetes</taxon>
        <taxon>Pleosporomycetidae</taxon>
        <taxon>Pleosporales</taxon>
        <taxon>Corynesporascaceae</taxon>
        <taxon>Corynespora</taxon>
    </lineage>
</organism>
<dbReference type="Proteomes" id="UP000240883">
    <property type="component" value="Unassembled WGS sequence"/>
</dbReference>
<reference evidence="8 9" key="1">
    <citation type="journal article" date="2018" name="Front. Microbiol.">
        <title>Genome-Wide Analysis of Corynespora cassiicola Leaf Fall Disease Putative Effectors.</title>
        <authorList>
            <person name="Lopez D."/>
            <person name="Ribeiro S."/>
            <person name="Label P."/>
            <person name="Fumanal B."/>
            <person name="Venisse J.S."/>
            <person name="Kohler A."/>
            <person name="de Oliveira R.R."/>
            <person name="Labutti K."/>
            <person name="Lipzen A."/>
            <person name="Lail K."/>
            <person name="Bauer D."/>
            <person name="Ohm R.A."/>
            <person name="Barry K.W."/>
            <person name="Spatafora J."/>
            <person name="Grigoriev I.V."/>
            <person name="Martin F.M."/>
            <person name="Pujade-Renaud V."/>
        </authorList>
    </citation>
    <scope>NUCLEOTIDE SEQUENCE [LARGE SCALE GENOMIC DNA]</scope>
    <source>
        <strain evidence="8 9">Philippines</strain>
    </source>
</reference>
<feature type="binding site" description="axial binding residue" evidence="6">
    <location>
        <position position="448"/>
    </location>
    <ligand>
        <name>heme</name>
        <dbReference type="ChEBI" id="CHEBI:30413"/>
    </ligand>
    <ligandPart>
        <name>Fe</name>
        <dbReference type="ChEBI" id="CHEBI:18248"/>
    </ligandPart>
</feature>
<proteinExistence type="inferred from homology"/>
<keyword evidence="7" id="KW-0812">Transmembrane</keyword>
<dbReference type="InterPro" id="IPR036396">
    <property type="entry name" value="Cyt_P450_sf"/>
</dbReference>
<dbReference type="GO" id="GO:0020037">
    <property type="term" value="F:heme binding"/>
    <property type="evidence" value="ECO:0007669"/>
    <property type="project" value="InterPro"/>
</dbReference>
<dbReference type="AlphaFoldDB" id="A0A2T2NLG2"/>
<gene>
    <name evidence="8" type="ORF">BS50DRAFT_410748</name>
</gene>
<dbReference type="InterPro" id="IPR002401">
    <property type="entry name" value="Cyt_P450_E_grp-I"/>
</dbReference>
<dbReference type="CDD" id="cd11065">
    <property type="entry name" value="CYP64-like"/>
    <property type="match status" value="1"/>
</dbReference>
<keyword evidence="7" id="KW-1133">Transmembrane helix</keyword>
<dbReference type="InterPro" id="IPR001128">
    <property type="entry name" value="Cyt_P450"/>
</dbReference>
<dbReference type="PRINTS" id="PR00385">
    <property type="entry name" value="P450"/>
</dbReference>
<evidence type="ECO:0000256" key="2">
    <source>
        <dbReference type="ARBA" id="ARBA00022723"/>
    </source>
</evidence>
<dbReference type="SUPFAM" id="SSF48264">
    <property type="entry name" value="Cytochrome P450"/>
    <property type="match status" value="1"/>
</dbReference>
<evidence type="ECO:0000256" key="3">
    <source>
        <dbReference type="ARBA" id="ARBA00023002"/>
    </source>
</evidence>
<dbReference type="EMBL" id="KZ678136">
    <property type="protein sequence ID" value="PSN66267.1"/>
    <property type="molecule type" value="Genomic_DNA"/>
</dbReference>
<comment type="cofactor">
    <cofactor evidence="6">
        <name>heme</name>
        <dbReference type="ChEBI" id="CHEBI:30413"/>
    </cofactor>
</comment>
<evidence type="ECO:0000256" key="4">
    <source>
        <dbReference type="ARBA" id="ARBA00023004"/>
    </source>
</evidence>
<dbReference type="PANTHER" id="PTHR46300:SF2">
    <property type="entry name" value="CYTOCHROME P450 MONOOXYGENASE ALNH-RELATED"/>
    <property type="match status" value="1"/>
</dbReference>
<keyword evidence="6" id="KW-0349">Heme</keyword>
<dbReference type="PRINTS" id="PR00463">
    <property type="entry name" value="EP450I"/>
</dbReference>
<name>A0A2T2NLG2_CORCC</name>
<protein>
    <submittedName>
        <fullName evidence="8">Cytochrome P450</fullName>
    </submittedName>
</protein>
<evidence type="ECO:0000256" key="5">
    <source>
        <dbReference type="ARBA" id="ARBA00023033"/>
    </source>
</evidence>
<dbReference type="GO" id="GO:0005506">
    <property type="term" value="F:iron ion binding"/>
    <property type="evidence" value="ECO:0007669"/>
    <property type="project" value="InterPro"/>
</dbReference>
<evidence type="ECO:0000313" key="8">
    <source>
        <dbReference type="EMBL" id="PSN66267.1"/>
    </source>
</evidence>
<keyword evidence="2 6" id="KW-0479">Metal-binding</keyword>
<dbReference type="PANTHER" id="PTHR46300">
    <property type="entry name" value="P450, PUTATIVE (EUROFUNG)-RELATED-RELATED"/>
    <property type="match status" value="1"/>
</dbReference>
<dbReference type="OrthoDB" id="1055148at2759"/>
<keyword evidence="7" id="KW-0472">Membrane</keyword>
<keyword evidence="9" id="KW-1185">Reference proteome</keyword>
<evidence type="ECO:0000256" key="6">
    <source>
        <dbReference type="PIRSR" id="PIRSR602401-1"/>
    </source>
</evidence>
<dbReference type="Gene3D" id="1.10.630.10">
    <property type="entry name" value="Cytochrome P450"/>
    <property type="match status" value="1"/>
</dbReference>
<accession>A0A2T2NLG2</accession>
<evidence type="ECO:0000256" key="1">
    <source>
        <dbReference type="ARBA" id="ARBA00010617"/>
    </source>
</evidence>
<comment type="similarity">
    <text evidence="1">Belongs to the cytochrome P450 family.</text>
</comment>
<keyword evidence="3" id="KW-0560">Oxidoreductase</keyword>
<dbReference type="GO" id="GO:0004497">
    <property type="term" value="F:monooxygenase activity"/>
    <property type="evidence" value="ECO:0007669"/>
    <property type="project" value="UniProtKB-KW"/>
</dbReference>
<keyword evidence="5" id="KW-0503">Monooxygenase</keyword>
<evidence type="ECO:0000256" key="7">
    <source>
        <dbReference type="SAM" id="Phobius"/>
    </source>
</evidence>
<keyword evidence="4 6" id="KW-0408">Iron</keyword>